<evidence type="ECO:0000256" key="1">
    <source>
        <dbReference type="SAM" id="MobiDB-lite"/>
    </source>
</evidence>
<name>A0A445CRQ4_ARAHY</name>
<evidence type="ECO:0000313" key="3">
    <source>
        <dbReference type="Proteomes" id="UP000289738"/>
    </source>
</evidence>
<sequence>MFDIHGRIMVEQVMEFSAEVGHSGGGPSIHSTYVQDDHPLAPPTIHVAIPVDESEEGEEELDEDYVADSGDTDLSDSGVKNYSIRRSDEYRVIELYRLKYHVQYCQSENGCQWSLRVALRQNLGYWVGGVHSCLAPTMSQDHRQLDSSLICRVILPLIQSNPSVSIPVLQGAVQASYHFKPSYRKVWMAKQKAIA</sequence>
<evidence type="ECO:0000313" key="2">
    <source>
        <dbReference type="EMBL" id="RYR53555.1"/>
    </source>
</evidence>
<feature type="region of interest" description="Disordered" evidence="1">
    <location>
        <begin position="53"/>
        <end position="72"/>
    </location>
</feature>
<accession>A0A445CRQ4</accession>
<organism evidence="2 3">
    <name type="scientific">Arachis hypogaea</name>
    <name type="common">Peanut</name>
    <dbReference type="NCBI Taxonomy" id="3818"/>
    <lineage>
        <taxon>Eukaryota</taxon>
        <taxon>Viridiplantae</taxon>
        <taxon>Streptophyta</taxon>
        <taxon>Embryophyta</taxon>
        <taxon>Tracheophyta</taxon>
        <taxon>Spermatophyta</taxon>
        <taxon>Magnoliopsida</taxon>
        <taxon>eudicotyledons</taxon>
        <taxon>Gunneridae</taxon>
        <taxon>Pentapetalae</taxon>
        <taxon>rosids</taxon>
        <taxon>fabids</taxon>
        <taxon>Fabales</taxon>
        <taxon>Fabaceae</taxon>
        <taxon>Papilionoideae</taxon>
        <taxon>50 kb inversion clade</taxon>
        <taxon>dalbergioids sensu lato</taxon>
        <taxon>Dalbergieae</taxon>
        <taxon>Pterocarpus clade</taxon>
        <taxon>Arachis</taxon>
    </lineage>
</organism>
<dbReference type="Proteomes" id="UP000289738">
    <property type="component" value="Chromosome A06"/>
</dbReference>
<dbReference type="AlphaFoldDB" id="A0A445CRQ4"/>
<evidence type="ECO:0008006" key="4">
    <source>
        <dbReference type="Google" id="ProtNLM"/>
    </source>
</evidence>
<proteinExistence type="predicted"/>
<reference evidence="2 3" key="1">
    <citation type="submission" date="2019-01" db="EMBL/GenBank/DDBJ databases">
        <title>Sequencing of cultivated peanut Arachis hypogaea provides insights into genome evolution and oil improvement.</title>
        <authorList>
            <person name="Chen X."/>
        </authorList>
    </citation>
    <scope>NUCLEOTIDE SEQUENCE [LARGE SCALE GENOMIC DNA]</scope>
    <source>
        <strain evidence="3">cv. Fuhuasheng</strain>
        <tissue evidence="2">Leaves</tissue>
    </source>
</reference>
<keyword evidence="3" id="KW-1185">Reference proteome</keyword>
<gene>
    <name evidence="2" type="ORF">Ahy_A06g028730</name>
</gene>
<comment type="caution">
    <text evidence="2">The sequence shown here is derived from an EMBL/GenBank/DDBJ whole genome shotgun (WGS) entry which is preliminary data.</text>
</comment>
<dbReference type="EMBL" id="SDMP01000006">
    <property type="protein sequence ID" value="RYR53555.1"/>
    <property type="molecule type" value="Genomic_DNA"/>
</dbReference>
<protein>
    <recommendedName>
        <fullName evidence="4">Transposase MuDR plant domain-containing protein</fullName>
    </recommendedName>
</protein>